<name>A0A510G6E9_9RICK</name>
<organism evidence="2 3">
    <name type="scientific">Rickettsia asiatica</name>
    <dbReference type="NCBI Taxonomy" id="238800"/>
    <lineage>
        <taxon>Bacteria</taxon>
        <taxon>Pseudomonadati</taxon>
        <taxon>Pseudomonadota</taxon>
        <taxon>Alphaproteobacteria</taxon>
        <taxon>Rickettsiales</taxon>
        <taxon>Rickettsiaceae</taxon>
        <taxon>Rickettsieae</taxon>
        <taxon>Rickettsia</taxon>
        <taxon>spotted fever group</taxon>
    </lineage>
</organism>
<dbReference type="PROSITE" id="PS50293">
    <property type="entry name" value="TPR_REGION"/>
    <property type="match status" value="1"/>
</dbReference>
<sequence>MLDNLFPYLTAVPNGDWENAKLLYPHIIKILNDDTKIYKLIKANLSQKIGKYNECVLCKFTDSLKYSKKALEIVQSLYQNNHIYIASSFNNVGVVYDKLGNTTKALKYYEEALICFKNYIKVITLILLTLLLRLEQLIKA</sequence>
<keyword evidence="1" id="KW-0802">TPR repeat</keyword>
<dbReference type="InterPro" id="IPR019734">
    <property type="entry name" value="TPR_rpt"/>
</dbReference>
<dbReference type="Proteomes" id="UP000321183">
    <property type="component" value="Chromosome"/>
</dbReference>
<dbReference type="AlphaFoldDB" id="A0A510G6E9"/>
<dbReference type="InterPro" id="IPR011990">
    <property type="entry name" value="TPR-like_helical_dom_sf"/>
</dbReference>
<dbReference type="SMART" id="SM00028">
    <property type="entry name" value="TPR"/>
    <property type="match status" value="1"/>
</dbReference>
<accession>A0A510G6E9</accession>
<protein>
    <submittedName>
        <fullName evidence="2">Uncharacterized protein</fullName>
    </submittedName>
</protein>
<dbReference type="EMBL" id="AP019563">
    <property type="protein sequence ID" value="BBJ30926.1"/>
    <property type="molecule type" value="Genomic_DNA"/>
</dbReference>
<dbReference type="Gene3D" id="1.25.40.10">
    <property type="entry name" value="Tetratricopeptide repeat domain"/>
    <property type="match status" value="1"/>
</dbReference>
<feature type="repeat" description="TPR" evidence="1">
    <location>
        <begin position="86"/>
        <end position="119"/>
    </location>
</feature>
<dbReference type="RefSeq" id="WP_232049244.1">
    <property type="nucleotide sequence ID" value="NZ_AP019563.1"/>
</dbReference>
<dbReference type="PROSITE" id="PS50005">
    <property type="entry name" value="TPR"/>
    <property type="match status" value="1"/>
</dbReference>
<proteinExistence type="predicted"/>
<keyword evidence="3" id="KW-1185">Reference proteome</keyword>
<dbReference type="Pfam" id="PF13424">
    <property type="entry name" value="TPR_12"/>
    <property type="match status" value="1"/>
</dbReference>
<reference evidence="2 3" key="1">
    <citation type="submission" date="2019-04" db="EMBL/GenBank/DDBJ databases">
        <title>Draft genome sequence of Rickettsia asiatica Maytaro1284.</title>
        <authorList>
            <person name="Thu M."/>
            <person name="Qiu Y."/>
            <person name="Nakao R."/>
        </authorList>
    </citation>
    <scope>NUCLEOTIDE SEQUENCE [LARGE SCALE GENOMIC DNA]</scope>
    <source>
        <strain evidence="2 3">Maytaro1284</strain>
    </source>
</reference>
<gene>
    <name evidence="2" type="ORF">RAS_00350</name>
</gene>
<evidence type="ECO:0000313" key="3">
    <source>
        <dbReference type="Proteomes" id="UP000321183"/>
    </source>
</evidence>
<evidence type="ECO:0000313" key="2">
    <source>
        <dbReference type="EMBL" id="BBJ30926.1"/>
    </source>
</evidence>
<evidence type="ECO:0000256" key="1">
    <source>
        <dbReference type="PROSITE-ProRule" id="PRU00339"/>
    </source>
</evidence>
<dbReference type="SUPFAM" id="SSF48452">
    <property type="entry name" value="TPR-like"/>
    <property type="match status" value="1"/>
</dbReference>
<dbReference type="KEGG" id="ras:RAS_00350"/>